<evidence type="ECO:0000313" key="1">
    <source>
        <dbReference type="EMBL" id="MCF2499635.1"/>
    </source>
</evidence>
<protein>
    <recommendedName>
        <fullName evidence="3">Glycosyltransferase involved in cell wall biosynthesis</fullName>
    </recommendedName>
</protein>
<dbReference type="EMBL" id="JAKFFV010000008">
    <property type="protein sequence ID" value="MCF2499635.1"/>
    <property type="molecule type" value="Genomic_DNA"/>
</dbReference>
<proteinExistence type="predicted"/>
<dbReference type="AlphaFoldDB" id="A0A9X1QDC8"/>
<evidence type="ECO:0008006" key="3">
    <source>
        <dbReference type="Google" id="ProtNLM"/>
    </source>
</evidence>
<accession>A0A9X1QDC8</accession>
<comment type="caution">
    <text evidence="1">The sequence shown here is derived from an EMBL/GenBank/DDBJ whole genome shotgun (WGS) entry which is preliminary data.</text>
</comment>
<sequence length="321" mass="36511">MNKVLIIGRLPPPIGGVTMHVSRLMEHLPRNGFDCFTFCDLKTDKWVNIIRKIIRHQTIHLHASNPYFQLLFAMLCVLIRKRLLLTYHGNWGRYRLAGNWAVRVSAFLCAVPIVQNDESLTKAKCCNPNALLISTFIPAARINPLDPQCAKQLSDFRKRFEFLFCTNAWNLAFDKNAKETYGISQIINSMRNVNSGGLVISDPSGIYRPFIEKSFGSVPKNVLFIDSPHDFTNILRVSDAFIRNTTTDGVSLSIYEAHACNVVVLASNSVSRARFCVVYEDIANIDLVEEFKRGRIRLQNECKTEETSSVSKLIDLYQQYI</sequence>
<organism evidence="1 2">
    <name type="scientific">Dyadobacter chenhuakuii</name>
    <dbReference type="NCBI Taxonomy" id="2909339"/>
    <lineage>
        <taxon>Bacteria</taxon>
        <taxon>Pseudomonadati</taxon>
        <taxon>Bacteroidota</taxon>
        <taxon>Cytophagia</taxon>
        <taxon>Cytophagales</taxon>
        <taxon>Spirosomataceae</taxon>
        <taxon>Dyadobacter</taxon>
    </lineage>
</organism>
<reference evidence="1" key="1">
    <citation type="submission" date="2022-01" db="EMBL/GenBank/DDBJ databases">
        <title>Novel species in genus Dyadobacter.</title>
        <authorList>
            <person name="Ma C."/>
        </authorList>
    </citation>
    <scope>NUCLEOTIDE SEQUENCE</scope>
    <source>
        <strain evidence="1">CY357</strain>
    </source>
</reference>
<dbReference type="Proteomes" id="UP001139411">
    <property type="component" value="Unassembled WGS sequence"/>
</dbReference>
<evidence type="ECO:0000313" key="2">
    <source>
        <dbReference type="Proteomes" id="UP001139411"/>
    </source>
</evidence>
<dbReference type="RefSeq" id="WP_235178327.1">
    <property type="nucleotide sequence ID" value="NZ_JAKFFV010000008.1"/>
</dbReference>
<dbReference type="Gene3D" id="3.40.50.2000">
    <property type="entry name" value="Glycogen Phosphorylase B"/>
    <property type="match status" value="2"/>
</dbReference>
<gene>
    <name evidence="1" type="ORF">L0661_15045</name>
</gene>
<dbReference type="SUPFAM" id="SSF53756">
    <property type="entry name" value="UDP-Glycosyltransferase/glycogen phosphorylase"/>
    <property type="match status" value="1"/>
</dbReference>
<name>A0A9X1QDC8_9BACT</name>